<protein>
    <submittedName>
        <fullName evidence="1">Uncharacterized protein</fullName>
    </submittedName>
</protein>
<name>A0A8H6Y1N5_9AGAR</name>
<dbReference type="EMBL" id="JACAZH010000014">
    <property type="protein sequence ID" value="KAF7350774.1"/>
    <property type="molecule type" value="Genomic_DNA"/>
</dbReference>
<evidence type="ECO:0000313" key="1">
    <source>
        <dbReference type="EMBL" id="KAF7350774.1"/>
    </source>
</evidence>
<keyword evidence="2" id="KW-1185">Reference proteome</keyword>
<organism evidence="1 2">
    <name type="scientific">Mycena sanguinolenta</name>
    <dbReference type="NCBI Taxonomy" id="230812"/>
    <lineage>
        <taxon>Eukaryota</taxon>
        <taxon>Fungi</taxon>
        <taxon>Dikarya</taxon>
        <taxon>Basidiomycota</taxon>
        <taxon>Agaricomycotina</taxon>
        <taxon>Agaricomycetes</taxon>
        <taxon>Agaricomycetidae</taxon>
        <taxon>Agaricales</taxon>
        <taxon>Marasmiineae</taxon>
        <taxon>Mycenaceae</taxon>
        <taxon>Mycena</taxon>
    </lineage>
</organism>
<accession>A0A8H6Y1N5</accession>
<dbReference type="OrthoDB" id="10446643at2759"/>
<reference evidence="1" key="1">
    <citation type="submission" date="2020-05" db="EMBL/GenBank/DDBJ databases">
        <title>Mycena genomes resolve the evolution of fungal bioluminescence.</title>
        <authorList>
            <person name="Tsai I.J."/>
        </authorList>
    </citation>
    <scope>NUCLEOTIDE SEQUENCE</scope>
    <source>
        <strain evidence="1">160909Yilan</strain>
    </source>
</reference>
<proteinExistence type="predicted"/>
<dbReference type="Proteomes" id="UP000623467">
    <property type="component" value="Unassembled WGS sequence"/>
</dbReference>
<sequence length="481" mass="53168">MSGTLNDILVATGLCSAYENNPFISSEFGSPVYIKRGTLFLMSHWALVIDDREYHLVYEDGQPKLKDAVHKTAHLPDTHSPFSGKYCIGWTTMDKEALWKELKTIEGDFGRYKFGENDCRTFVALACDKALDGQILTTSPCVLIWLPLYLSLMFRHAPFSLTCYGFLDSTLLHLSFHLIQTLTDGYEVPFLGHLLHFFRIRGKALQWMGEVKESIIVATDLLYRKTRPGLRFSDLSGCLWLATLAITATVGAWLIPHGALAVLHTLVLDTIFVKHNDLTEDTRVPLVVAVAPSLRELKVILDPLDPHAALPGHITIASFPPRTCLTCSIWNSPPHSTGSSRSFSPTPVRTKVHLNISPSSPRASSRYLNVVHARGALPFPLLAPRSAIASPPPHGHPWQSRELQHPHSRSVRAVRENNVRATAATQETMGDGCAARCGFLKSPLPGFLLFSFALTLTQSISTFTRAYSCGKCLSIQACKAN</sequence>
<dbReference type="AlphaFoldDB" id="A0A8H6Y1N5"/>
<evidence type="ECO:0000313" key="2">
    <source>
        <dbReference type="Proteomes" id="UP000623467"/>
    </source>
</evidence>
<gene>
    <name evidence="1" type="ORF">MSAN_01638600</name>
</gene>
<comment type="caution">
    <text evidence="1">The sequence shown here is derived from an EMBL/GenBank/DDBJ whole genome shotgun (WGS) entry which is preliminary data.</text>
</comment>